<evidence type="ECO:0000313" key="15">
    <source>
        <dbReference type="EMBL" id="RHK48089.1"/>
    </source>
</evidence>
<feature type="domain" description="TonB-dependent receptor-like beta-barrel" evidence="13">
    <location>
        <begin position="258"/>
        <end position="717"/>
    </location>
</feature>
<dbReference type="GO" id="GO:0044718">
    <property type="term" value="P:siderophore transmembrane transport"/>
    <property type="evidence" value="ECO:0007669"/>
    <property type="project" value="TreeGrafter"/>
</dbReference>
<dbReference type="Gene3D" id="2.170.130.10">
    <property type="entry name" value="TonB-dependent receptor, plug domain"/>
    <property type="match status" value="1"/>
</dbReference>
<comment type="caution">
    <text evidence="15">The sequence shown here is derived from an EMBL/GenBank/DDBJ whole genome shotgun (WGS) entry which is preliminary data.</text>
</comment>
<dbReference type="InterPro" id="IPR037066">
    <property type="entry name" value="Plug_dom_sf"/>
</dbReference>
<evidence type="ECO:0000256" key="2">
    <source>
        <dbReference type="ARBA" id="ARBA00022448"/>
    </source>
</evidence>
<accession>A0A415GG47</accession>
<dbReference type="Proteomes" id="UP000286598">
    <property type="component" value="Unassembled WGS sequence"/>
</dbReference>
<dbReference type="PROSITE" id="PS52016">
    <property type="entry name" value="TONB_DEPENDENT_REC_3"/>
    <property type="match status" value="1"/>
</dbReference>
<dbReference type="OrthoDB" id="9795928at2"/>
<dbReference type="InterPro" id="IPR012910">
    <property type="entry name" value="Plug_dom"/>
</dbReference>
<evidence type="ECO:0000259" key="14">
    <source>
        <dbReference type="Pfam" id="PF07715"/>
    </source>
</evidence>
<keyword evidence="8 15" id="KW-0675">Receptor</keyword>
<name>A0A415GG47_9BACT</name>
<evidence type="ECO:0000256" key="5">
    <source>
        <dbReference type="ARBA" id="ARBA00022729"/>
    </source>
</evidence>
<comment type="subcellular location">
    <subcellularLocation>
        <location evidence="1 10">Cell outer membrane</location>
        <topology evidence="1 10">Multi-pass membrane protein</topology>
    </subcellularLocation>
</comment>
<evidence type="ECO:0000256" key="3">
    <source>
        <dbReference type="ARBA" id="ARBA00022452"/>
    </source>
</evidence>
<proteinExistence type="inferred from homology"/>
<sequence length="749" mass="84683">MMKNKKLTYIVLPLFINLFHALTASAKAMSLPKDSVRISAQADSVKRMMRDGVSLKEVVVSGSSNKEIQMKSALNVVRANQKFIEENFSGSLMQTLSRLPGVQAMNVGSGESKPVIRGLGFNRVLVAENGIKHEGQQWGDDHGLEIDQYAIDQAEVIKGPASLTYGSDAIGGVINLKSNTMPLKKFAGQVNLFGRTNNESIGSSVRLTGRNGKFWYKANATWMDYADYKVPADSIEYYSYWIKLKDQRLRNTAGREMDGNLMLGYAGDRWNTSFRIADVNAKAGFFANAHGLEVRLSDIDYDSSRRDIDLPYHTVNHFWVSNHTDWNWADGMLEGNFAYQNNRQRELAEPVSHGYMPIPTNTLERSFTKQTFSANVKAMQQMGKHDLQAGGNVEYQRNRQGGWGFILPDFEQLTFGVFAMDKWNLSDKLSLTAGARFDRGSVRIHSYHDWYKTPLKASTSDSPMDGTVLQGTVQQGDSTYMERSANLRRSYNSFTWSVGVNRMLGDWVLKLNVGNSFRMPIAKELGMDGVNYNIFRYEKGNTSLKPEESYQVDAGIVCEKGVLSMQLTPYLNYFPNYIYLNPTPQYKEGLQLYYYTQAKVLRWGFEASVSWKILPCLKLDADGEYLYARQLSGEKKGYGLPFSTPWSARAELRYLLPTQNPAKSGFVALEWQVVGTQDIIVPPEEKTKGHQLLNASIGKKFKLGENQLEITLRGENLLGKRYYDHTSYYRLMGVPEPGRNFSAMVSWNF</sequence>
<feature type="signal peptide" evidence="12">
    <location>
        <begin position="1"/>
        <end position="26"/>
    </location>
</feature>
<evidence type="ECO:0000313" key="16">
    <source>
        <dbReference type="Proteomes" id="UP000286598"/>
    </source>
</evidence>
<dbReference type="SUPFAM" id="SSF56935">
    <property type="entry name" value="Porins"/>
    <property type="match status" value="1"/>
</dbReference>
<dbReference type="Gene3D" id="2.40.170.20">
    <property type="entry name" value="TonB-dependent receptor, beta-barrel domain"/>
    <property type="match status" value="1"/>
</dbReference>
<evidence type="ECO:0000256" key="1">
    <source>
        <dbReference type="ARBA" id="ARBA00004571"/>
    </source>
</evidence>
<protein>
    <submittedName>
        <fullName evidence="15">TonB-dependent receptor</fullName>
    </submittedName>
</protein>
<evidence type="ECO:0000256" key="4">
    <source>
        <dbReference type="ARBA" id="ARBA00022692"/>
    </source>
</evidence>
<dbReference type="EMBL" id="QRNO01000072">
    <property type="protein sequence ID" value="RHK48089.1"/>
    <property type="molecule type" value="Genomic_DNA"/>
</dbReference>
<dbReference type="Pfam" id="PF07715">
    <property type="entry name" value="Plug"/>
    <property type="match status" value="1"/>
</dbReference>
<feature type="domain" description="TonB-dependent receptor plug" evidence="14">
    <location>
        <begin position="74"/>
        <end position="173"/>
    </location>
</feature>
<dbReference type="AlphaFoldDB" id="A0A415GG47"/>
<keyword evidence="5 12" id="KW-0732">Signal</keyword>
<evidence type="ECO:0000256" key="11">
    <source>
        <dbReference type="RuleBase" id="RU003357"/>
    </source>
</evidence>
<evidence type="ECO:0000256" key="10">
    <source>
        <dbReference type="PROSITE-ProRule" id="PRU01360"/>
    </source>
</evidence>
<evidence type="ECO:0000256" key="6">
    <source>
        <dbReference type="ARBA" id="ARBA00023077"/>
    </source>
</evidence>
<evidence type="ECO:0000259" key="13">
    <source>
        <dbReference type="Pfam" id="PF00593"/>
    </source>
</evidence>
<dbReference type="InterPro" id="IPR039426">
    <property type="entry name" value="TonB-dep_rcpt-like"/>
</dbReference>
<evidence type="ECO:0000256" key="7">
    <source>
        <dbReference type="ARBA" id="ARBA00023136"/>
    </source>
</evidence>
<dbReference type="GO" id="GO:0015344">
    <property type="term" value="F:siderophore uptake transmembrane transporter activity"/>
    <property type="evidence" value="ECO:0007669"/>
    <property type="project" value="TreeGrafter"/>
</dbReference>
<keyword evidence="7 10" id="KW-0472">Membrane</keyword>
<evidence type="ECO:0000256" key="8">
    <source>
        <dbReference type="ARBA" id="ARBA00023170"/>
    </source>
</evidence>
<comment type="similarity">
    <text evidence="10 11">Belongs to the TonB-dependent receptor family.</text>
</comment>
<keyword evidence="3 10" id="KW-1134">Transmembrane beta strand</keyword>
<dbReference type="PANTHER" id="PTHR30069">
    <property type="entry name" value="TONB-DEPENDENT OUTER MEMBRANE RECEPTOR"/>
    <property type="match status" value="1"/>
</dbReference>
<organism evidence="15 16">
    <name type="scientific">Leyella stercorea</name>
    <dbReference type="NCBI Taxonomy" id="363265"/>
    <lineage>
        <taxon>Bacteria</taxon>
        <taxon>Pseudomonadati</taxon>
        <taxon>Bacteroidota</taxon>
        <taxon>Bacteroidia</taxon>
        <taxon>Bacteroidales</taxon>
        <taxon>Prevotellaceae</taxon>
        <taxon>Leyella</taxon>
    </lineage>
</organism>
<dbReference type="PANTHER" id="PTHR30069:SF29">
    <property type="entry name" value="HEMOGLOBIN AND HEMOGLOBIN-HAPTOGLOBIN-BINDING PROTEIN 1-RELATED"/>
    <property type="match status" value="1"/>
</dbReference>
<feature type="chain" id="PRO_5019463235" evidence="12">
    <location>
        <begin position="27"/>
        <end position="749"/>
    </location>
</feature>
<dbReference type="InterPro" id="IPR000531">
    <property type="entry name" value="Beta-barrel_TonB"/>
</dbReference>
<dbReference type="GO" id="GO:0009279">
    <property type="term" value="C:cell outer membrane"/>
    <property type="evidence" value="ECO:0007669"/>
    <property type="project" value="UniProtKB-SubCell"/>
</dbReference>
<evidence type="ECO:0000256" key="12">
    <source>
        <dbReference type="SAM" id="SignalP"/>
    </source>
</evidence>
<keyword evidence="6 11" id="KW-0798">TonB box</keyword>
<keyword evidence="16" id="KW-1185">Reference proteome</keyword>
<dbReference type="Pfam" id="PF00593">
    <property type="entry name" value="TonB_dep_Rec_b-barrel"/>
    <property type="match status" value="1"/>
</dbReference>
<keyword evidence="4 10" id="KW-0812">Transmembrane</keyword>
<keyword evidence="2 10" id="KW-0813">Transport</keyword>
<evidence type="ECO:0000256" key="9">
    <source>
        <dbReference type="ARBA" id="ARBA00023237"/>
    </source>
</evidence>
<keyword evidence="9 10" id="KW-0998">Cell outer membrane</keyword>
<dbReference type="InterPro" id="IPR036942">
    <property type="entry name" value="Beta-barrel_TonB_sf"/>
</dbReference>
<gene>
    <name evidence="15" type="ORF">DW060_11215</name>
</gene>
<reference evidence="15 16" key="1">
    <citation type="submission" date="2018-08" db="EMBL/GenBank/DDBJ databases">
        <title>A genome reference for cultivated species of the human gut microbiota.</title>
        <authorList>
            <person name="Zou Y."/>
            <person name="Xue W."/>
            <person name="Luo G."/>
        </authorList>
    </citation>
    <scope>NUCLEOTIDE SEQUENCE [LARGE SCALE GENOMIC DNA]</scope>
    <source>
        <strain evidence="15 16">AF42-9</strain>
    </source>
</reference>